<dbReference type="Proteomes" id="UP000321051">
    <property type="component" value="Unassembled WGS sequence"/>
</dbReference>
<keyword evidence="1" id="KW-1133">Transmembrane helix</keyword>
<dbReference type="EMBL" id="BJUN01000005">
    <property type="protein sequence ID" value="GEK58199.1"/>
    <property type="molecule type" value="Genomic_DNA"/>
</dbReference>
<keyword evidence="1" id="KW-0812">Transmembrane</keyword>
<protein>
    <submittedName>
        <fullName evidence="2">Uncharacterized protein</fullName>
    </submittedName>
</protein>
<evidence type="ECO:0000313" key="3">
    <source>
        <dbReference type="Proteomes" id="UP000321051"/>
    </source>
</evidence>
<keyword evidence="3" id="KW-1185">Reference proteome</keyword>
<name>A0A510Y4E0_MARHA</name>
<organism evidence="2 3">
    <name type="scientific">Marinococcus halophilus</name>
    <dbReference type="NCBI Taxonomy" id="1371"/>
    <lineage>
        <taxon>Bacteria</taxon>
        <taxon>Bacillati</taxon>
        <taxon>Bacillota</taxon>
        <taxon>Bacilli</taxon>
        <taxon>Bacillales</taxon>
        <taxon>Bacillaceae</taxon>
        <taxon>Marinococcus</taxon>
    </lineage>
</organism>
<proteinExistence type="predicted"/>
<gene>
    <name evidence="2" type="ORF">MHA01_11040</name>
</gene>
<dbReference type="AlphaFoldDB" id="A0A510Y4E0"/>
<comment type="caution">
    <text evidence="2">The sequence shown here is derived from an EMBL/GenBank/DDBJ whole genome shotgun (WGS) entry which is preliminary data.</text>
</comment>
<reference evidence="2 3" key="1">
    <citation type="submission" date="2019-07" db="EMBL/GenBank/DDBJ databases">
        <title>Whole genome shotgun sequence of Marinococcus halophilus NBRC 102359.</title>
        <authorList>
            <person name="Hosoyama A."/>
            <person name="Uohara A."/>
            <person name="Ohji S."/>
            <person name="Ichikawa N."/>
        </authorList>
    </citation>
    <scope>NUCLEOTIDE SEQUENCE [LARGE SCALE GENOMIC DNA]</scope>
    <source>
        <strain evidence="2 3">NBRC 102359</strain>
    </source>
</reference>
<evidence type="ECO:0000256" key="1">
    <source>
        <dbReference type="SAM" id="Phobius"/>
    </source>
</evidence>
<accession>A0A510Y4E0</accession>
<sequence>MKVFCMIIGICVLTMILQVGINGINNLLDGQNFWTQWTDRIEIASGLGVILGIGAWVRRTFPLKEQ</sequence>
<feature type="transmembrane region" description="Helical" evidence="1">
    <location>
        <begin position="7"/>
        <end position="28"/>
    </location>
</feature>
<keyword evidence="1" id="KW-0472">Membrane</keyword>
<feature type="transmembrane region" description="Helical" evidence="1">
    <location>
        <begin position="40"/>
        <end position="57"/>
    </location>
</feature>
<evidence type="ECO:0000313" key="2">
    <source>
        <dbReference type="EMBL" id="GEK58199.1"/>
    </source>
</evidence>